<evidence type="ECO:0000259" key="4">
    <source>
        <dbReference type="PROSITE" id="PS50987"/>
    </source>
</evidence>
<evidence type="ECO:0000256" key="2">
    <source>
        <dbReference type="ARBA" id="ARBA00023125"/>
    </source>
</evidence>
<proteinExistence type="predicted"/>
<dbReference type="SMART" id="SM00418">
    <property type="entry name" value="HTH_ARSR"/>
    <property type="match status" value="1"/>
</dbReference>
<keyword evidence="1" id="KW-0805">Transcription regulation</keyword>
<dbReference type="InterPro" id="IPR011991">
    <property type="entry name" value="ArsR-like_HTH"/>
</dbReference>
<dbReference type="GO" id="GO:0003677">
    <property type="term" value="F:DNA binding"/>
    <property type="evidence" value="ECO:0007669"/>
    <property type="project" value="UniProtKB-KW"/>
</dbReference>
<dbReference type="InterPro" id="IPR036390">
    <property type="entry name" value="WH_DNA-bd_sf"/>
</dbReference>
<dbReference type="NCBIfam" id="NF033788">
    <property type="entry name" value="HTH_metalloreg"/>
    <property type="match status" value="1"/>
</dbReference>
<dbReference type="InterPro" id="IPR036388">
    <property type="entry name" value="WH-like_DNA-bd_sf"/>
</dbReference>
<dbReference type="PROSITE" id="PS50987">
    <property type="entry name" value="HTH_ARSR_2"/>
    <property type="match status" value="1"/>
</dbReference>
<evidence type="ECO:0000256" key="3">
    <source>
        <dbReference type="ARBA" id="ARBA00023163"/>
    </source>
</evidence>
<gene>
    <name evidence="5" type="ORF">CSB45_08305</name>
</gene>
<protein>
    <submittedName>
        <fullName evidence="5">Transcriptional regulator</fullName>
    </submittedName>
</protein>
<dbReference type="CDD" id="cd00090">
    <property type="entry name" value="HTH_ARSR"/>
    <property type="match status" value="1"/>
</dbReference>
<accession>A0A2G6E630</accession>
<dbReference type="SUPFAM" id="SSF46785">
    <property type="entry name" value="Winged helix' DNA-binding domain"/>
    <property type="match status" value="1"/>
</dbReference>
<evidence type="ECO:0000313" key="5">
    <source>
        <dbReference type="EMBL" id="PID57221.1"/>
    </source>
</evidence>
<dbReference type="GO" id="GO:0003700">
    <property type="term" value="F:DNA-binding transcription factor activity"/>
    <property type="evidence" value="ECO:0007669"/>
    <property type="project" value="InterPro"/>
</dbReference>
<dbReference type="InterPro" id="IPR051011">
    <property type="entry name" value="Metal_resp_trans_reg"/>
</dbReference>
<reference evidence="5 6" key="1">
    <citation type="submission" date="2017-10" db="EMBL/GenBank/DDBJ databases">
        <title>Novel microbial diversity and functional potential in the marine mammal oral microbiome.</title>
        <authorList>
            <person name="Dudek N.K."/>
            <person name="Sun C.L."/>
            <person name="Burstein D."/>
            <person name="Kantor R.S."/>
            <person name="Aliaga Goltsman D.S."/>
            <person name="Bik E.M."/>
            <person name="Thomas B.C."/>
            <person name="Banfield J.F."/>
            <person name="Relman D.A."/>
        </authorList>
    </citation>
    <scope>NUCLEOTIDE SEQUENCE [LARGE SCALE GENOMIC DNA]</scope>
    <source>
        <strain evidence="5">DOLZORAL124_49_17</strain>
    </source>
</reference>
<dbReference type="InterPro" id="IPR001845">
    <property type="entry name" value="HTH_ArsR_DNA-bd_dom"/>
</dbReference>
<dbReference type="Proteomes" id="UP000229740">
    <property type="component" value="Unassembled WGS sequence"/>
</dbReference>
<sequence>MIYKEGLEQAVRCLKALAHPTRLGILCHLRKGERTVCELQELLGCTQSNISQHLGIMRERDILTTRKESNLVFYGVKNDAMFRLIDVLQDVYCRFELYE</sequence>
<keyword evidence="3" id="KW-0804">Transcription</keyword>
<evidence type="ECO:0000313" key="6">
    <source>
        <dbReference type="Proteomes" id="UP000229740"/>
    </source>
</evidence>
<dbReference type="PANTHER" id="PTHR43132">
    <property type="entry name" value="ARSENICAL RESISTANCE OPERON REPRESSOR ARSR-RELATED"/>
    <property type="match status" value="1"/>
</dbReference>
<dbReference type="EMBL" id="PDPS01000028">
    <property type="protein sequence ID" value="PID57221.1"/>
    <property type="molecule type" value="Genomic_DNA"/>
</dbReference>
<dbReference type="Gene3D" id="1.10.10.10">
    <property type="entry name" value="Winged helix-like DNA-binding domain superfamily/Winged helix DNA-binding domain"/>
    <property type="match status" value="1"/>
</dbReference>
<feature type="domain" description="HTH arsR-type" evidence="4">
    <location>
        <begin position="2"/>
        <end position="99"/>
    </location>
</feature>
<comment type="caution">
    <text evidence="5">The sequence shown here is derived from an EMBL/GenBank/DDBJ whole genome shotgun (WGS) entry which is preliminary data.</text>
</comment>
<dbReference type="PANTHER" id="PTHR43132:SF2">
    <property type="entry name" value="ARSENICAL RESISTANCE OPERON REPRESSOR ARSR-RELATED"/>
    <property type="match status" value="1"/>
</dbReference>
<keyword evidence="2" id="KW-0238">DNA-binding</keyword>
<dbReference type="Pfam" id="PF01022">
    <property type="entry name" value="HTH_5"/>
    <property type="match status" value="1"/>
</dbReference>
<dbReference type="AlphaFoldDB" id="A0A2G6E630"/>
<name>A0A2G6E630_9BACT</name>
<organism evidence="5 6">
    <name type="scientific">candidate division KSB3 bacterium</name>
    <dbReference type="NCBI Taxonomy" id="2044937"/>
    <lineage>
        <taxon>Bacteria</taxon>
        <taxon>candidate division KSB3</taxon>
    </lineage>
</organism>
<evidence type="ECO:0000256" key="1">
    <source>
        <dbReference type="ARBA" id="ARBA00023015"/>
    </source>
</evidence>
<dbReference type="PRINTS" id="PR00778">
    <property type="entry name" value="HTHARSR"/>
</dbReference>